<feature type="compositionally biased region" description="Polar residues" evidence="1">
    <location>
        <begin position="39"/>
        <end position="50"/>
    </location>
</feature>
<keyword evidence="3" id="KW-1185">Reference proteome</keyword>
<organism evidence="2 3">
    <name type="scientific">Capnocytophaga bilenii</name>
    <dbReference type="NCBI Taxonomy" id="2819369"/>
    <lineage>
        <taxon>Bacteria</taxon>
        <taxon>Pseudomonadati</taxon>
        <taxon>Bacteroidota</taxon>
        <taxon>Flavobacteriia</taxon>
        <taxon>Flavobacteriales</taxon>
        <taxon>Flavobacteriaceae</taxon>
        <taxon>Capnocytophaga</taxon>
    </lineage>
</organism>
<reference evidence="2 3" key="1">
    <citation type="submission" date="2021-03" db="EMBL/GenBank/DDBJ databases">
        <title>Isolation and description of Capnocytophaga bilenii sp. nov., a novel Capnocytophaga species, isolated from a gingivitis subject.</title>
        <authorList>
            <person name="Antezack A."/>
            <person name="Monnet-Corti V."/>
            <person name="La Scola B."/>
        </authorList>
    </citation>
    <scope>NUCLEOTIDE SEQUENCE [LARGE SCALE GENOMIC DNA]</scope>
    <source>
        <strain evidence="2 3">Marseille-Q4570</strain>
    </source>
</reference>
<comment type="caution">
    <text evidence="2">The sequence shown here is derived from an EMBL/GenBank/DDBJ whole genome shotgun (WGS) entry which is preliminary data.</text>
</comment>
<gene>
    <name evidence="2" type="ORF">J4N46_03620</name>
</gene>
<accession>A0ABS3PW53</accession>
<protein>
    <submittedName>
        <fullName evidence="2">HmuY family protein</fullName>
    </submittedName>
</protein>
<evidence type="ECO:0000256" key="1">
    <source>
        <dbReference type="SAM" id="MobiDB-lite"/>
    </source>
</evidence>
<dbReference type="Proteomes" id="UP000681610">
    <property type="component" value="Unassembled WGS sequence"/>
</dbReference>
<evidence type="ECO:0000313" key="3">
    <source>
        <dbReference type="Proteomes" id="UP000681610"/>
    </source>
</evidence>
<dbReference type="CDD" id="cd12105">
    <property type="entry name" value="HmuY"/>
    <property type="match status" value="1"/>
</dbReference>
<feature type="region of interest" description="Disordered" evidence="1">
    <location>
        <begin position="23"/>
        <end position="61"/>
    </location>
</feature>
<sequence length="416" mass="47475">MKKFILFISAMSMLATVGCKNDEDTNEVKKTLPTPDKGTVTNTAATNETSPEPLPDDGKANGYTTVTPETRYLITPNVGGANEPNQVYVDLSTKETFVVKRDAWDLAFYCGNDDFRVILNASLAMTVKPTDNDKLETFIQKDESMIVGKDNTNLNMPIANHYIDEPSGLFRGNGTKGTGTAIAQIAERDQDNKIYLLNMGYTVSEVEPKVGGVNTLGDHRGWKKIKIVRHEQGYKITYADHNVSRPDDFKTIIVKKDPAYNFVFLNLSTGNYVRVQPKKKNWDLCFTTYTSWRGANREQASNPANGVAFFPDIVTVNIHGGTRNTFFKYTDKEERDRRYPLYTKEKALKVNFNDEKYNNQMYFGRVWRDPINDKLRDDLIFVVKDNNENYFKIKMLGYKNDEGKRGYPSFEYELLK</sequence>
<dbReference type="InterPro" id="IPR025921">
    <property type="entry name" value="HmuY"/>
</dbReference>
<proteinExistence type="predicted"/>
<evidence type="ECO:0000313" key="2">
    <source>
        <dbReference type="EMBL" id="MBO1883537.1"/>
    </source>
</evidence>
<dbReference type="RefSeq" id="WP_208058191.1">
    <property type="nucleotide sequence ID" value="NZ_JAGDYP010000002.1"/>
</dbReference>
<name>A0ABS3PW53_9FLAO</name>
<dbReference type="PROSITE" id="PS51257">
    <property type="entry name" value="PROKAR_LIPOPROTEIN"/>
    <property type="match status" value="1"/>
</dbReference>
<dbReference type="Pfam" id="PF14064">
    <property type="entry name" value="HmuY"/>
    <property type="match status" value="2"/>
</dbReference>
<dbReference type="EMBL" id="JAGDYP010000002">
    <property type="protein sequence ID" value="MBO1883537.1"/>
    <property type="molecule type" value="Genomic_DNA"/>
</dbReference>